<evidence type="ECO:0000313" key="2">
    <source>
        <dbReference type="EMBL" id="KIP90428.1"/>
    </source>
</evidence>
<feature type="region of interest" description="Disordered" evidence="1">
    <location>
        <begin position="50"/>
        <end position="71"/>
    </location>
</feature>
<dbReference type="Proteomes" id="UP000032068">
    <property type="component" value="Unassembled WGS sequence"/>
</dbReference>
<evidence type="ECO:0000313" key="3">
    <source>
        <dbReference type="Proteomes" id="UP000032068"/>
    </source>
</evidence>
<evidence type="ECO:0000256" key="1">
    <source>
        <dbReference type="SAM" id="MobiDB-lite"/>
    </source>
</evidence>
<sequence>MATLPQVSRRFASRGRRRVDDAFFIHQAIAAPVDGRGVIHPTELWERAMPANRAHGDAPTGKEAIGEAWAP</sequence>
<proteinExistence type="predicted"/>
<gene>
    <name evidence="2" type="ORF">RU08_22990</name>
</gene>
<dbReference type="EMBL" id="JXQW01000097">
    <property type="protein sequence ID" value="KIP90428.1"/>
    <property type="molecule type" value="Genomic_DNA"/>
</dbReference>
<comment type="caution">
    <text evidence="2">The sequence shown here is derived from an EMBL/GenBank/DDBJ whole genome shotgun (WGS) entry which is preliminary data.</text>
</comment>
<protein>
    <submittedName>
        <fullName evidence="2">Uncharacterized protein</fullName>
    </submittedName>
</protein>
<dbReference type="AlphaFoldDB" id="A0A0D0J5I6"/>
<name>A0A0D0J5I6_9PSED</name>
<reference evidence="2 3" key="1">
    <citation type="submission" date="2014-12" db="EMBL/GenBank/DDBJ databases">
        <title>16Stimator: statistical estimation of ribosomal gene copy numbers from draft genome assemblies.</title>
        <authorList>
            <person name="Perisin M.A."/>
            <person name="Vetter M."/>
            <person name="Gilbert J.A."/>
            <person name="Bergelson J."/>
        </authorList>
    </citation>
    <scope>NUCLEOTIDE SEQUENCE [LARGE SCALE GENOMIC DNA]</scope>
    <source>
        <strain evidence="2 3">MEJ086</strain>
    </source>
</reference>
<accession>A0A0D0J5I6</accession>
<organism evidence="2 3">
    <name type="scientific">Pseudomonas fulva</name>
    <dbReference type="NCBI Taxonomy" id="47880"/>
    <lineage>
        <taxon>Bacteria</taxon>
        <taxon>Pseudomonadati</taxon>
        <taxon>Pseudomonadota</taxon>
        <taxon>Gammaproteobacteria</taxon>
        <taxon>Pseudomonadales</taxon>
        <taxon>Pseudomonadaceae</taxon>
        <taxon>Pseudomonas</taxon>
    </lineage>
</organism>